<evidence type="ECO:0000313" key="3">
    <source>
        <dbReference type="EMBL" id="KAK4197502.1"/>
    </source>
</evidence>
<feature type="compositionally biased region" description="Polar residues" evidence="1">
    <location>
        <begin position="203"/>
        <end position="220"/>
    </location>
</feature>
<feature type="signal peptide" evidence="2">
    <location>
        <begin position="1"/>
        <end position="26"/>
    </location>
</feature>
<feature type="compositionally biased region" description="Low complexity" evidence="1">
    <location>
        <begin position="169"/>
        <end position="197"/>
    </location>
</feature>
<dbReference type="Proteomes" id="UP001303160">
    <property type="component" value="Unassembled WGS sequence"/>
</dbReference>
<evidence type="ECO:0000313" key="4">
    <source>
        <dbReference type="Proteomes" id="UP001303160"/>
    </source>
</evidence>
<sequence length="240" mass="25449">MVYLQQISFALAGSILFLSLVEQVESTKPTFEFPPCVSGCILDSDCLPNNGNCMCKRARGDFLDKVLRCMDANCHTDLRNYEDSFLDSLEDGCDERDQDIPSSKLKTAKALAKSLLSKPSATTATANTVTASPSKITSTLTTLETRPASSGQEEEIPSPTSASTVDRNAQPGSTSASSSLLLSTQPATPSSSPDTDAIPPPLTDTSPFTNNNPVSTGSQTRSLCKNLGSFVAAAVVWVWV</sequence>
<accession>A0AAN6XGT2</accession>
<evidence type="ECO:0000256" key="2">
    <source>
        <dbReference type="SAM" id="SignalP"/>
    </source>
</evidence>
<proteinExistence type="predicted"/>
<feature type="chain" id="PRO_5042962346" description="Extracellular membrane protein CFEM domain-containing protein" evidence="2">
    <location>
        <begin position="27"/>
        <end position="240"/>
    </location>
</feature>
<evidence type="ECO:0008006" key="5">
    <source>
        <dbReference type="Google" id="ProtNLM"/>
    </source>
</evidence>
<evidence type="ECO:0000256" key="1">
    <source>
        <dbReference type="SAM" id="MobiDB-lite"/>
    </source>
</evidence>
<reference evidence="3" key="1">
    <citation type="journal article" date="2023" name="Mol. Phylogenet. Evol.">
        <title>Genome-scale phylogeny and comparative genomics of the fungal order Sordariales.</title>
        <authorList>
            <person name="Hensen N."/>
            <person name="Bonometti L."/>
            <person name="Westerberg I."/>
            <person name="Brannstrom I.O."/>
            <person name="Guillou S."/>
            <person name="Cros-Aarteil S."/>
            <person name="Calhoun S."/>
            <person name="Haridas S."/>
            <person name="Kuo A."/>
            <person name="Mondo S."/>
            <person name="Pangilinan J."/>
            <person name="Riley R."/>
            <person name="LaButti K."/>
            <person name="Andreopoulos B."/>
            <person name="Lipzen A."/>
            <person name="Chen C."/>
            <person name="Yan M."/>
            <person name="Daum C."/>
            <person name="Ng V."/>
            <person name="Clum A."/>
            <person name="Steindorff A."/>
            <person name="Ohm R.A."/>
            <person name="Martin F."/>
            <person name="Silar P."/>
            <person name="Natvig D.O."/>
            <person name="Lalanne C."/>
            <person name="Gautier V."/>
            <person name="Ament-Velasquez S.L."/>
            <person name="Kruys A."/>
            <person name="Hutchinson M.I."/>
            <person name="Powell A.J."/>
            <person name="Barry K."/>
            <person name="Miller A.N."/>
            <person name="Grigoriev I.V."/>
            <person name="Debuchy R."/>
            <person name="Gladieux P."/>
            <person name="Hiltunen Thoren M."/>
            <person name="Johannesson H."/>
        </authorList>
    </citation>
    <scope>NUCLEOTIDE SEQUENCE</scope>
    <source>
        <strain evidence="3">CBS 315.58</strain>
    </source>
</reference>
<name>A0AAN6XGT2_9PEZI</name>
<gene>
    <name evidence="3" type="ORF">QBC40DRAFT_285460</name>
</gene>
<protein>
    <recommendedName>
        <fullName evidence="5">Extracellular membrane protein CFEM domain-containing protein</fullName>
    </recommendedName>
</protein>
<comment type="caution">
    <text evidence="3">The sequence shown here is derived from an EMBL/GenBank/DDBJ whole genome shotgun (WGS) entry which is preliminary data.</text>
</comment>
<keyword evidence="2" id="KW-0732">Signal</keyword>
<feature type="compositionally biased region" description="Low complexity" evidence="1">
    <location>
        <begin position="121"/>
        <end position="131"/>
    </location>
</feature>
<feature type="compositionally biased region" description="Polar residues" evidence="1">
    <location>
        <begin position="158"/>
        <end position="167"/>
    </location>
</feature>
<dbReference type="EMBL" id="MU863962">
    <property type="protein sequence ID" value="KAK4197502.1"/>
    <property type="molecule type" value="Genomic_DNA"/>
</dbReference>
<reference evidence="3" key="2">
    <citation type="submission" date="2023-05" db="EMBL/GenBank/DDBJ databases">
        <authorList>
            <consortium name="Lawrence Berkeley National Laboratory"/>
            <person name="Steindorff A."/>
            <person name="Hensen N."/>
            <person name="Bonometti L."/>
            <person name="Westerberg I."/>
            <person name="Brannstrom I.O."/>
            <person name="Guillou S."/>
            <person name="Cros-Aarteil S."/>
            <person name="Calhoun S."/>
            <person name="Haridas S."/>
            <person name="Kuo A."/>
            <person name="Mondo S."/>
            <person name="Pangilinan J."/>
            <person name="Riley R."/>
            <person name="Labutti K."/>
            <person name="Andreopoulos B."/>
            <person name="Lipzen A."/>
            <person name="Chen C."/>
            <person name="Yanf M."/>
            <person name="Daum C."/>
            <person name="Ng V."/>
            <person name="Clum A."/>
            <person name="Ohm R."/>
            <person name="Martin F."/>
            <person name="Silar P."/>
            <person name="Natvig D."/>
            <person name="Lalanne C."/>
            <person name="Gautier V."/>
            <person name="Ament-Velasquez S.L."/>
            <person name="Kruys A."/>
            <person name="Hutchinson M.I."/>
            <person name="Powell A.J."/>
            <person name="Barry K."/>
            <person name="Miller A.N."/>
            <person name="Grigoriev I.V."/>
            <person name="Debuchy R."/>
            <person name="Gladieux P."/>
            <person name="Thoren M.H."/>
            <person name="Johannesson H."/>
        </authorList>
    </citation>
    <scope>NUCLEOTIDE SEQUENCE</scope>
    <source>
        <strain evidence="3">CBS 315.58</strain>
    </source>
</reference>
<keyword evidence="4" id="KW-1185">Reference proteome</keyword>
<feature type="compositionally biased region" description="Polar residues" evidence="1">
    <location>
        <begin position="132"/>
        <end position="151"/>
    </location>
</feature>
<dbReference type="AlphaFoldDB" id="A0AAN6XGT2"/>
<feature type="region of interest" description="Disordered" evidence="1">
    <location>
        <begin position="121"/>
        <end position="220"/>
    </location>
</feature>
<organism evidence="3 4">
    <name type="scientific">Triangularia verruculosa</name>
    <dbReference type="NCBI Taxonomy" id="2587418"/>
    <lineage>
        <taxon>Eukaryota</taxon>
        <taxon>Fungi</taxon>
        <taxon>Dikarya</taxon>
        <taxon>Ascomycota</taxon>
        <taxon>Pezizomycotina</taxon>
        <taxon>Sordariomycetes</taxon>
        <taxon>Sordariomycetidae</taxon>
        <taxon>Sordariales</taxon>
        <taxon>Podosporaceae</taxon>
        <taxon>Triangularia</taxon>
    </lineage>
</organism>